<dbReference type="Proteomes" id="UP000002710">
    <property type="component" value="Chromosome"/>
</dbReference>
<sequence>MDPLFVLLASLSAVAVIFMLFRRRTQSFQQIINKLERQNAQLNLQLSRLSDEEGRLNDSLDALDSQIKMAALQATEHLDAPEEQKAGMRFLDYLVHRGGITSDQLKKVERYKVQTGSPMSAEELLIVLDMLSREKLQSMKDAFGRLSDGSSGAEKY</sequence>
<proteinExistence type="predicted"/>
<name>Q311C1_OLEA2</name>
<organism evidence="2 3">
    <name type="scientific">Oleidesulfovibrio alaskensis (strain ATCC BAA-1058 / DSM 17464 / G20)</name>
    <name type="common">Desulfovibrio alaskensis</name>
    <dbReference type="NCBI Taxonomy" id="207559"/>
    <lineage>
        <taxon>Bacteria</taxon>
        <taxon>Pseudomonadati</taxon>
        <taxon>Thermodesulfobacteriota</taxon>
        <taxon>Desulfovibrionia</taxon>
        <taxon>Desulfovibrionales</taxon>
        <taxon>Desulfovibrionaceae</taxon>
        <taxon>Oleidesulfovibrio</taxon>
    </lineage>
</organism>
<dbReference type="KEGG" id="dde:Dde_1678"/>
<accession>Q311C1</accession>
<protein>
    <recommendedName>
        <fullName evidence="4">DUF2802 domain-containing protein</fullName>
    </recommendedName>
</protein>
<evidence type="ECO:0008006" key="4">
    <source>
        <dbReference type="Google" id="ProtNLM"/>
    </source>
</evidence>
<dbReference type="EMBL" id="CP000112">
    <property type="protein sequence ID" value="ABB38475.1"/>
    <property type="molecule type" value="Genomic_DNA"/>
</dbReference>
<evidence type="ECO:0000313" key="2">
    <source>
        <dbReference type="EMBL" id="ABB38475.1"/>
    </source>
</evidence>
<keyword evidence="1" id="KW-0175">Coiled coil</keyword>
<dbReference type="HOGENOM" id="CLU_1683709_0_0_7"/>
<evidence type="ECO:0000256" key="1">
    <source>
        <dbReference type="SAM" id="Coils"/>
    </source>
</evidence>
<dbReference type="eggNOG" id="ENOG5032GB4">
    <property type="taxonomic scope" value="Bacteria"/>
</dbReference>
<evidence type="ECO:0000313" key="3">
    <source>
        <dbReference type="Proteomes" id="UP000002710"/>
    </source>
</evidence>
<keyword evidence="3" id="KW-1185">Reference proteome</keyword>
<dbReference type="RefSeq" id="WP_011367622.1">
    <property type="nucleotide sequence ID" value="NC_007519.1"/>
</dbReference>
<dbReference type="AlphaFoldDB" id="Q311C1"/>
<gene>
    <name evidence="2" type="ordered locus">Dde_1678</name>
</gene>
<feature type="coiled-coil region" evidence="1">
    <location>
        <begin position="25"/>
        <end position="52"/>
    </location>
</feature>
<dbReference type="STRING" id="207559.Dde_1678"/>
<reference evidence="2 3" key="1">
    <citation type="journal article" date="2011" name="J. Bacteriol.">
        <title>Complete genome sequence and updated annotation of Desulfovibrio alaskensis G20.</title>
        <authorList>
            <person name="Hauser L.J."/>
            <person name="Land M.L."/>
            <person name="Brown S.D."/>
            <person name="Larimer F."/>
            <person name="Keller K.L."/>
            <person name="Rapp-Giles B.J."/>
            <person name="Price M.N."/>
            <person name="Lin M."/>
            <person name="Bruce D.C."/>
            <person name="Detter J.C."/>
            <person name="Tapia R."/>
            <person name="Han C.S."/>
            <person name="Goodwin L.A."/>
            <person name="Cheng J.F."/>
            <person name="Pitluck S."/>
            <person name="Copeland A."/>
            <person name="Lucas S."/>
            <person name="Nolan M."/>
            <person name="Lapidus A.L."/>
            <person name="Palumbo A.V."/>
            <person name="Wall J.D."/>
        </authorList>
    </citation>
    <scope>NUCLEOTIDE SEQUENCE [LARGE SCALE GENOMIC DNA]</scope>
    <source>
        <strain evidence="3">ATCC BAA 1058 / DSM 17464 / G20</strain>
    </source>
</reference>